<dbReference type="EMBL" id="CP010827">
    <property type="protein sequence ID" value="AJI78540.1"/>
    <property type="molecule type" value="Genomic_DNA"/>
</dbReference>
<dbReference type="KEGG" id="csx:CSING_05005"/>
<accession>A0A0B6F263</accession>
<dbReference type="HOGENOM" id="CLU_2394752_0_0_11"/>
<gene>
    <name evidence="1" type="ORF">CSING_05005</name>
</gene>
<dbReference type="Proteomes" id="UP000031890">
    <property type="component" value="Chromosome"/>
</dbReference>
<proteinExistence type="predicted"/>
<name>A0A0B6F263_9CORY</name>
<reference evidence="1 2" key="1">
    <citation type="journal article" date="2015" name="Genome Announc.">
        <title>Complete Genome Sequence and Annotation of Corynebacterium singulare DSM 44357, Isolated from a Human Semen Specimen.</title>
        <authorList>
            <person name="Merten M."/>
            <person name="Brinkrolf K."/>
            <person name="Albersmeier A."/>
            <person name="Kutter Y."/>
            <person name="Ruckert C."/>
            <person name="Tauch A."/>
        </authorList>
    </citation>
    <scope>NUCLEOTIDE SEQUENCE [LARGE SCALE GENOMIC DNA]</scope>
    <source>
        <strain evidence="1">IBS B52218</strain>
    </source>
</reference>
<evidence type="ECO:0000313" key="1">
    <source>
        <dbReference type="EMBL" id="AJI78540.1"/>
    </source>
</evidence>
<sequence>MLFRDRLKHDPEFLCTRRREPLRWNSQANGSNWNPIPNYRNGYTTNSGLIFLALNCISELSSVFNFYSCATLKLLRDASTRQLGGRKYPAERS</sequence>
<dbReference type="AlphaFoldDB" id="A0A0B6F263"/>
<dbReference type="STRING" id="161899.CSING_05005"/>
<protein>
    <submittedName>
        <fullName evidence="1">Uncharacterized protein</fullName>
    </submittedName>
</protein>
<organism evidence="1 2">
    <name type="scientific">Corynebacterium singulare</name>
    <dbReference type="NCBI Taxonomy" id="161899"/>
    <lineage>
        <taxon>Bacteria</taxon>
        <taxon>Bacillati</taxon>
        <taxon>Actinomycetota</taxon>
        <taxon>Actinomycetes</taxon>
        <taxon>Mycobacteriales</taxon>
        <taxon>Corynebacteriaceae</taxon>
        <taxon>Corynebacterium</taxon>
    </lineage>
</organism>
<evidence type="ECO:0000313" key="2">
    <source>
        <dbReference type="Proteomes" id="UP000031890"/>
    </source>
</evidence>